<accession>A0A9X4P193</accession>
<sequence length="237" mass="26135">MRGLGQSLGAYLFAHFVGVPVPWSAVRQTDGAALLAYEHERLLALAAAGEQVPPVVAFDGESLVTGDVGTTLEHLLHRLPEAERLPLMCAASADLAVFHARGQWHGGAQARNLTWDGQRFARIDFEERLFPGLSLEMVQRYDALQLVMSLARFLEPLGPQAVLAVLNAYREAHEAAHPAERGHSSLQAFLAHLLPRLQRVSRIAAWSTRLNHSRELVRLRTVLEGMVAFVDTSGQQR</sequence>
<protein>
    <submittedName>
        <fullName evidence="1">Mn2+dependent serine/threonine protein kinase</fullName>
    </submittedName>
</protein>
<dbReference type="EMBL" id="AOGK01000002">
    <property type="protein sequence ID" value="MDG5974143.1"/>
    <property type="molecule type" value="Genomic_DNA"/>
</dbReference>
<dbReference type="AlphaFoldDB" id="A0A9X4P193"/>
<evidence type="ECO:0000313" key="1">
    <source>
        <dbReference type="EMBL" id="MDG5974143.1"/>
    </source>
</evidence>
<proteinExistence type="predicted"/>
<dbReference type="Proteomes" id="UP001152876">
    <property type="component" value="Unassembled WGS sequence"/>
</dbReference>
<name>A0A9X4P193_9BURK</name>
<comment type="caution">
    <text evidence="1">The sequence shown here is derived from an EMBL/GenBank/DDBJ whole genome shotgun (WGS) entry which is preliminary data.</text>
</comment>
<keyword evidence="1" id="KW-0808">Transferase</keyword>
<organism evidence="1 2">
    <name type="scientific">Hydrogenophaga taeniospiralis CCUG 15921</name>
    <dbReference type="NCBI Taxonomy" id="1281780"/>
    <lineage>
        <taxon>Bacteria</taxon>
        <taxon>Pseudomonadati</taxon>
        <taxon>Pseudomonadota</taxon>
        <taxon>Betaproteobacteria</taxon>
        <taxon>Burkholderiales</taxon>
        <taxon>Comamonadaceae</taxon>
        <taxon>Hydrogenophaga</taxon>
    </lineage>
</organism>
<keyword evidence="1" id="KW-0723">Serine/threonine-protein kinase</keyword>
<dbReference type="SUPFAM" id="SSF56112">
    <property type="entry name" value="Protein kinase-like (PK-like)"/>
    <property type="match status" value="1"/>
</dbReference>
<gene>
    <name evidence="1" type="ORF">H010_02702</name>
</gene>
<dbReference type="GO" id="GO:0004674">
    <property type="term" value="F:protein serine/threonine kinase activity"/>
    <property type="evidence" value="ECO:0007669"/>
    <property type="project" value="UniProtKB-KW"/>
</dbReference>
<keyword evidence="1" id="KW-0418">Kinase</keyword>
<dbReference type="InterPro" id="IPR011009">
    <property type="entry name" value="Kinase-like_dom_sf"/>
</dbReference>
<keyword evidence="2" id="KW-1185">Reference proteome</keyword>
<reference evidence="1" key="1">
    <citation type="submission" date="2013-01" db="EMBL/GenBank/DDBJ databases">
        <title>Genome draft of Hydrogenophaga taeniospiralis 2K1.</title>
        <authorList>
            <person name="Gomila M."/>
            <person name="Lalucat J."/>
        </authorList>
    </citation>
    <scope>NUCLEOTIDE SEQUENCE</scope>
    <source>
        <strain evidence="1">CCUG 15921</strain>
    </source>
</reference>
<evidence type="ECO:0000313" key="2">
    <source>
        <dbReference type="Proteomes" id="UP001152876"/>
    </source>
</evidence>